<keyword evidence="2" id="KW-1185">Reference proteome</keyword>
<dbReference type="EMBL" id="VSRR010003103">
    <property type="protein sequence ID" value="MPC34678.1"/>
    <property type="molecule type" value="Genomic_DNA"/>
</dbReference>
<accession>A0A5B7EMY0</accession>
<evidence type="ECO:0000313" key="2">
    <source>
        <dbReference type="Proteomes" id="UP000324222"/>
    </source>
</evidence>
<name>A0A5B7EMY0_PORTR</name>
<dbReference type="Proteomes" id="UP000324222">
    <property type="component" value="Unassembled WGS sequence"/>
</dbReference>
<gene>
    <name evidence="1" type="ORF">E2C01_028075</name>
</gene>
<proteinExistence type="predicted"/>
<reference evidence="1 2" key="1">
    <citation type="submission" date="2019-05" db="EMBL/GenBank/DDBJ databases">
        <title>Another draft genome of Portunus trituberculatus and its Hox gene families provides insights of decapod evolution.</title>
        <authorList>
            <person name="Jeong J.-H."/>
            <person name="Song I."/>
            <person name="Kim S."/>
            <person name="Choi T."/>
            <person name="Kim D."/>
            <person name="Ryu S."/>
            <person name="Kim W."/>
        </authorList>
    </citation>
    <scope>NUCLEOTIDE SEQUENCE [LARGE SCALE GENOMIC DNA]</scope>
    <source>
        <tissue evidence="1">Muscle</tissue>
    </source>
</reference>
<dbReference type="AlphaFoldDB" id="A0A5B7EMY0"/>
<comment type="caution">
    <text evidence="1">The sequence shown here is derived from an EMBL/GenBank/DDBJ whole genome shotgun (WGS) entry which is preliminary data.</text>
</comment>
<protein>
    <submittedName>
        <fullName evidence="1">Uncharacterized protein</fullName>
    </submittedName>
</protein>
<evidence type="ECO:0000313" key="1">
    <source>
        <dbReference type="EMBL" id="MPC34678.1"/>
    </source>
</evidence>
<sequence length="62" mass="7009">MGVVLFSLGESKGWDNVAEEEEEEELQCTFLDLTGTCRLAGFHTLPHALMFLDVRLSNETYD</sequence>
<organism evidence="1 2">
    <name type="scientific">Portunus trituberculatus</name>
    <name type="common">Swimming crab</name>
    <name type="synonym">Neptunus trituberculatus</name>
    <dbReference type="NCBI Taxonomy" id="210409"/>
    <lineage>
        <taxon>Eukaryota</taxon>
        <taxon>Metazoa</taxon>
        <taxon>Ecdysozoa</taxon>
        <taxon>Arthropoda</taxon>
        <taxon>Crustacea</taxon>
        <taxon>Multicrustacea</taxon>
        <taxon>Malacostraca</taxon>
        <taxon>Eumalacostraca</taxon>
        <taxon>Eucarida</taxon>
        <taxon>Decapoda</taxon>
        <taxon>Pleocyemata</taxon>
        <taxon>Brachyura</taxon>
        <taxon>Eubrachyura</taxon>
        <taxon>Portunoidea</taxon>
        <taxon>Portunidae</taxon>
        <taxon>Portuninae</taxon>
        <taxon>Portunus</taxon>
    </lineage>
</organism>